<feature type="region of interest" description="Disordered" evidence="1">
    <location>
        <begin position="1"/>
        <end position="51"/>
    </location>
</feature>
<evidence type="ECO:0008006" key="5">
    <source>
        <dbReference type="Google" id="ProtNLM"/>
    </source>
</evidence>
<dbReference type="EMBL" id="JBHTJA010000026">
    <property type="protein sequence ID" value="MFD0901841.1"/>
    <property type="molecule type" value="Genomic_DNA"/>
</dbReference>
<feature type="region of interest" description="Disordered" evidence="1">
    <location>
        <begin position="122"/>
        <end position="142"/>
    </location>
</feature>
<evidence type="ECO:0000313" key="3">
    <source>
        <dbReference type="EMBL" id="MFD0901841.1"/>
    </source>
</evidence>
<feature type="transmembrane region" description="Helical" evidence="2">
    <location>
        <begin position="59"/>
        <end position="79"/>
    </location>
</feature>
<keyword evidence="2" id="KW-0472">Membrane</keyword>
<evidence type="ECO:0000256" key="2">
    <source>
        <dbReference type="SAM" id="Phobius"/>
    </source>
</evidence>
<keyword evidence="4" id="KW-1185">Reference proteome</keyword>
<name>A0ABW3ENB0_9ACTN</name>
<feature type="compositionally biased region" description="Pro residues" evidence="1">
    <location>
        <begin position="1"/>
        <end position="45"/>
    </location>
</feature>
<evidence type="ECO:0000256" key="1">
    <source>
        <dbReference type="SAM" id="MobiDB-lite"/>
    </source>
</evidence>
<gene>
    <name evidence="3" type="ORF">ACFQ11_15685</name>
</gene>
<sequence>MPTPNVPLPSGPPPSGPRPSAPPPFPPQGPPPQRFAPQRVPPPFPSRNGKGRTARFRTVAAVAAVSTLAVLSGAAYGVYRWTHRDEARVHATVERFAHAVDREDMVTTLGLLCDEEARSLIESGVPEKERGGDGSAERPVETSDVRIIGDLAEVRLTRPSQEPATLYLRKEGGSWKMCDPERDRWPG</sequence>
<organism evidence="3 4">
    <name type="scientific">Actinomadura sediminis</name>
    <dbReference type="NCBI Taxonomy" id="1038904"/>
    <lineage>
        <taxon>Bacteria</taxon>
        <taxon>Bacillati</taxon>
        <taxon>Actinomycetota</taxon>
        <taxon>Actinomycetes</taxon>
        <taxon>Streptosporangiales</taxon>
        <taxon>Thermomonosporaceae</taxon>
        <taxon>Actinomadura</taxon>
    </lineage>
</organism>
<proteinExistence type="predicted"/>
<evidence type="ECO:0000313" key="4">
    <source>
        <dbReference type="Proteomes" id="UP001596972"/>
    </source>
</evidence>
<dbReference type="Proteomes" id="UP001596972">
    <property type="component" value="Unassembled WGS sequence"/>
</dbReference>
<accession>A0ABW3ENB0</accession>
<dbReference type="RefSeq" id="WP_378299051.1">
    <property type="nucleotide sequence ID" value="NZ_JBHTJA010000026.1"/>
</dbReference>
<protein>
    <recommendedName>
        <fullName evidence="5">DUF4878 domain-containing protein</fullName>
    </recommendedName>
</protein>
<keyword evidence="2" id="KW-0812">Transmembrane</keyword>
<comment type="caution">
    <text evidence="3">The sequence shown here is derived from an EMBL/GenBank/DDBJ whole genome shotgun (WGS) entry which is preliminary data.</text>
</comment>
<keyword evidence="2" id="KW-1133">Transmembrane helix</keyword>
<reference evidence="4" key="1">
    <citation type="journal article" date="2019" name="Int. J. Syst. Evol. Microbiol.">
        <title>The Global Catalogue of Microorganisms (GCM) 10K type strain sequencing project: providing services to taxonomists for standard genome sequencing and annotation.</title>
        <authorList>
            <consortium name="The Broad Institute Genomics Platform"/>
            <consortium name="The Broad Institute Genome Sequencing Center for Infectious Disease"/>
            <person name="Wu L."/>
            <person name="Ma J."/>
        </authorList>
    </citation>
    <scope>NUCLEOTIDE SEQUENCE [LARGE SCALE GENOMIC DNA]</scope>
    <source>
        <strain evidence="4">JCM 31202</strain>
    </source>
</reference>